<gene>
    <name evidence="2" type="ORF">BKK80_20770</name>
</gene>
<dbReference type="RefSeq" id="WP_071071037.1">
    <property type="nucleotide sequence ID" value="NZ_CP017755.1"/>
</dbReference>
<sequence length="247" mass="25734">MPFELVEPEVSADGPLHAELALLARAEAGAPLAQLWQAPASLVVPRSYLRFAAFEAARTDFAARGCPVWLRQSGGGLVPQGPGILNLTLAYRVGGAPGDLAEAVYLHLCDVLRAALDALGVATHWQAVDGSFCDGRFNLAWGPAGAARKIAGTAQYWRRVPAAQAGATPGHVVLAHAVLVVDADLDEIHRRANGFEARLGSGRHYDPAAVVSVRQAIEAGGASAGGALAARVGERLRAALAQRPPPR</sequence>
<feature type="domain" description="BPL/LPL catalytic" evidence="1">
    <location>
        <begin position="27"/>
        <end position="244"/>
    </location>
</feature>
<protein>
    <recommendedName>
        <fullName evidence="1">BPL/LPL catalytic domain-containing protein</fullName>
    </recommendedName>
</protein>
<evidence type="ECO:0000259" key="1">
    <source>
        <dbReference type="PROSITE" id="PS51733"/>
    </source>
</evidence>
<evidence type="ECO:0000313" key="3">
    <source>
        <dbReference type="Proteomes" id="UP000177515"/>
    </source>
</evidence>
<dbReference type="PROSITE" id="PS51733">
    <property type="entry name" value="BPL_LPL_CATALYTIC"/>
    <property type="match status" value="1"/>
</dbReference>
<dbReference type="Gene3D" id="3.30.930.10">
    <property type="entry name" value="Bira Bifunctional Protein, Domain 2"/>
    <property type="match status" value="1"/>
</dbReference>
<dbReference type="InterPro" id="IPR045864">
    <property type="entry name" value="aa-tRNA-synth_II/BPL/LPL"/>
</dbReference>
<dbReference type="Proteomes" id="UP000177515">
    <property type="component" value="Chromosome 2"/>
</dbReference>
<accession>A0ABM7D882</accession>
<name>A0ABM7D882_9BURK</name>
<dbReference type="InterPro" id="IPR004143">
    <property type="entry name" value="BPL_LPL_catalytic"/>
</dbReference>
<dbReference type="Pfam" id="PF21948">
    <property type="entry name" value="LplA-B_cat"/>
    <property type="match status" value="1"/>
</dbReference>
<dbReference type="SUPFAM" id="SSF55681">
    <property type="entry name" value="Class II aaRS and biotin synthetases"/>
    <property type="match status" value="1"/>
</dbReference>
<organism evidence="2 3">
    <name type="scientific">Cupriavidus malaysiensis</name>
    <dbReference type="NCBI Taxonomy" id="367825"/>
    <lineage>
        <taxon>Bacteria</taxon>
        <taxon>Pseudomonadati</taxon>
        <taxon>Pseudomonadota</taxon>
        <taxon>Betaproteobacteria</taxon>
        <taxon>Burkholderiales</taxon>
        <taxon>Burkholderiaceae</taxon>
        <taxon>Cupriavidus</taxon>
    </lineage>
</organism>
<keyword evidence="3" id="KW-1185">Reference proteome</keyword>
<reference evidence="2 3" key="1">
    <citation type="submission" date="2016-10" db="EMBL/GenBank/DDBJ databases">
        <title>Complete genome sequences of three Cupriavidus strains isolated from various Malaysian environments.</title>
        <authorList>
            <person name="Abdullah A.A.-A."/>
            <person name="Shafie N.A.H."/>
            <person name="Lau N.S."/>
        </authorList>
    </citation>
    <scope>NUCLEOTIDE SEQUENCE [LARGE SCALE GENOMIC DNA]</scope>
    <source>
        <strain evidence="2 3">USMAA1020</strain>
    </source>
</reference>
<dbReference type="EMBL" id="CP017755">
    <property type="protein sequence ID" value="AOZ08404.1"/>
    <property type="molecule type" value="Genomic_DNA"/>
</dbReference>
<proteinExistence type="predicted"/>
<evidence type="ECO:0000313" key="2">
    <source>
        <dbReference type="EMBL" id="AOZ08404.1"/>
    </source>
</evidence>